<dbReference type="RefSeq" id="WP_121192894.1">
    <property type="nucleotide sequence ID" value="NZ_RBWV01000010.1"/>
</dbReference>
<comment type="caution">
    <text evidence="4">The sequence shown here is derived from an EMBL/GenBank/DDBJ whole genome shotgun (WGS) entry which is preliminary data.</text>
</comment>
<sequence>MALPDFVIVGAPKCGTTALHVALDTHPQLFLSRNKEPKFFNADGSPPQQRGGPGDAATYAGYVWRRSDYEALFDEAPSGTLRGESTTLYLGDHEAHDRMAALVPHAKLVAVVRDPVDRAHSNWTHLRTAGLEPVPSFLDACAEEPRRKAEGWGLFWRYLELGLYGSHLEHLWSVFPREQVLVLVYRDLRERPAETLDRVTAFLGVETGVVTALPSANVTAQVSSSSVNRALAAAVRRASTAAPHLPGPLAGAAAAATGRLARLLQREQQRRTPLTPEERERLIPWFEDDIALFERLTGISVAHWRDPRNGTGREPLAVQRRFGTAFESIDRPTG</sequence>
<name>A0A420XSR6_9ACTN</name>
<dbReference type="Gene3D" id="3.40.50.300">
    <property type="entry name" value="P-loop containing nucleotide triphosphate hydrolases"/>
    <property type="match status" value="1"/>
</dbReference>
<dbReference type="OrthoDB" id="4508169at2"/>
<dbReference type="AlphaFoldDB" id="A0A420XSR6"/>
<keyword evidence="5" id="KW-1185">Reference proteome</keyword>
<keyword evidence="1 4" id="KW-0808">Transferase</keyword>
<dbReference type="GO" id="GO:0008146">
    <property type="term" value="F:sulfotransferase activity"/>
    <property type="evidence" value="ECO:0007669"/>
    <property type="project" value="InterPro"/>
</dbReference>
<dbReference type="InterPro" id="IPR037359">
    <property type="entry name" value="NST/OST"/>
</dbReference>
<feature type="domain" description="Sulfotransferase" evidence="3">
    <location>
        <begin position="4"/>
        <end position="206"/>
    </location>
</feature>
<evidence type="ECO:0000259" key="3">
    <source>
        <dbReference type="Pfam" id="PF00685"/>
    </source>
</evidence>
<evidence type="ECO:0000313" key="5">
    <source>
        <dbReference type="Proteomes" id="UP000281955"/>
    </source>
</evidence>
<accession>A0A420XSR6</accession>
<dbReference type="PANTHER" id="PTHR10605">
    <property type="entry name" value="HEPARAN SULFATE SULFOTRANSFERASE"/>
    <property type="match status" value="1"/>
</dbReference>
<reference evidence="4 5" key="1">
    <citation type="submission" date="2018-10" db="EMBL/GenBank/DDBJ databases">
        <title>Genomic Encyclopedia of Archaeal and Bacterial Type Strains, Phase II (KMG-II): from individual species to whole genera.</title>
        <authorList>
            <person name="Goeker M."/>
        </authorList>
    </citation>
    <scope>NUCLEOTIDE SEQUENCE [LARGE SCALE GENOMIC DNA]</scope>
    <source>
        <strain evidence="4 5">RP-AC37</strain>
    </source>
</reference>
<dbReference type="SUPFAM" id="SSF52540">
    <property type="entry name" value="P-loop containing nucleoside triphosphate hydrolases"/>
    <property type="match status" value="1"/>
</dbReference>
<dbReference type="InParanoid" id="A0A420XSR6"/>
<dbReference type="EMBL" id="RBWV01000010">
    <property type="protein sequence ID" value="RKS77914.1"/>
    <property type="molecule type" value="Genomic_DNA"/>
</dbReference>
<dbReference type="Proteomes" id="UP000281955">
    <property type="component" value="Unassembled WGS sequence"/>
</dbReference>
<dbReference type="PANTHER" id="PTHR10605:SF56">
    <property type="entry name" value="BIFUNCTIONAL HEPARAN SULFATE N-DEACETYLASE_N-SULFOTRANSFERASE"/>
    <property type="match status" value="1"/>
</dbReference>
<organism evidence="4 5">
    <name type="scientific">Motilibacter peucedani</name>
    <dbReference type="NCBI Taxonomy" id="598650"/>
    <lineage>
        <taxon>Bacteria</taxon>
        <taxon>Bacillati</taxon>
        <taxon>Actinomycetota</taxon>
        <taxon>Actinomycetes</taxon>
        <taxon>Motilibacterales</taxon>
        <taxon>Motilibacteraceae</taxon>
        <taxon>Motilibacter</taxon>
    </lineage>
</organism>
<proteinExistence type="predicted"/>
<protein>
    <submittedName>
        <fullName evidence="4">Sulfotransferase family protein</fullName>
    </submittedName>
</protein>
<dbReference type="InterPro" id="IPR027417">
    <property type="entry name" value="P-loop_NTPase"/>
</dbReference>
<evidence type="ECO:0000256" key="2">
    <source>
        <dbReference type="ARBA" id="ARBA00023180"/>
    </source>
</evidence>
<evidence type="ECO:0000256" key="1">
    <source>
        <dbReference type="ARBA" id="ARBA00022679"/>
    </source>
</evidence>
<evidence type="ECO:0000313" key="4">
    <source>
        <dbReference type="EMBL" id="RKS77914.1"/>
    </source>
</evidence>
<dbReference type="Pfam" id="PF00685">
    <property type="entry name" value="Sulfotransfer_1"/>
    <property type="match status" value="1"/>
</dbReference>
<keyword evidence="2" id="KW-0325">Glycoprotein</keyword>
<gene>
    <name evidence="4" type="ORF">CLV35_1617</name>
</gene>
<dbReference type="InterPro" id="IPR000863">
    <property type="entry name" value="Sulfotransferase_dom"/>
</dbReference>